<evidence type="ECO:0000256" key="1">
    <source>
        <dbReference type="SAM" id="MobiDB-lite"/>
    </source>
</evidence>
<accession>A0AA37WM83</accession>
<gene>
    <name evidence="2" type="ORF">GCM10007877_18630</name>
</gene>
<keyword evidence="3" id="KW-1185">Reference proteome</keyword>
<dbReference type="RefSeq" id="WP_232593045.1">
    <property type="nucleotide sequence ID" value="NZ_BSPD01000039.1"/>
</dbReference>
<evidence type="ECO:0000313" key="2">
    <source>
        <dbReference type="EMBL" id="GLS26148.1"/>
    </source>
</evidence>
<feature type="region of interest" description="Disordered" evidence="1">
    <location>
        <begin position="202"/>
        <end position="233"/>
    </location>
</feature>
<reference evidence="2 3" key="1">
    <citation type="journal article" date="2014" name="Int. J. Syst. Evol. Microbiol.">
        <title>Complete genome sequence of Corynebacterium casei LMG S-19264T (=DSM 44701T), isolated from a smear-ripened cheese.</title>
        <authorList>
            <consortium name="US DOE Joint Genome Institute (JGI-PGF)"/>
            <person name="Walter F."/>
            <person name="Albersmeier A."/>
            <person name="Kalinowski J."/>
            <person name="Ruckert C."/>
        </authorList>
    </citation>
    <scope>NUCLEOTIDE SEQUENCE [LARGE SCALE GENOMIC DNA]</scope>
    <source>
        <strain evidence="2 3">NBRC 110095</strain>
    </source>
</reference>
<organism evidence="2 3">
    <name type="scientific">Marinibactrum halimedae</name>
    <dbReference type="NCBI Taxonomy" id="1444977"/>
    <lineage>
        <taxon>Bacteria</taxon>
        <taxon>Pseudomonadati</taxon>
        <taxon>Pseudomonadota</taxon>
        <taxon>Gammaproteobacteria</taxon>
        <taxon>Cellvibrionales</taxon>
        <taxon>Cellvibrionaceae</taxon>
        <taxon>Marinibactrum</taxon>
    </lineage>
</organism>
<dbReference type="Proteomes" id="UP001156870">
    <property type="component" value="Unassembled WGS sequence"/>
</dbReference>
<feature type="compositionally biased region" description="Polar residues" evidence="1">
    <location>
        <begin position="33"/>
        <end position="45"/>
    </location>
</feature>
<name>A0AA37WM83_9GAMM</name>
<evidence type="ECO:0000313" key="3">
    <source>
        <dbReference type="Proteomes" id="UP001156870"/>
    </source>
</evidence>
<evidence type="ECO:0008006" key="4">
    <source>
        <dbReference type="Google" id="ProtNLM"/>
    </source>
</evidence>
<dbReference type="EMBL" id="BSPD01000039">
    <property type="protein sequence ID" value="GLS26148.1"/>
    <property type="molecule type" value="Genomic_DNA"/>
</dbReference>
<comment type="caution">
    <text evidence="2">The sequence shown here is derived from an EMBL/GenBank/DDBJ whole genome shotgun (WGS) entry which is preliminary data.</text>
</comment>
<dbReference type="AlphaFoldDB" id="A0AA37WM83"/>
<dbReference type="SUPFAM" id="SSF69255">
    <property type="entry name" value="gp5 N-terminal domain-like"/>
    <property type="match status" value="1"/>
</dbReference>
<proteinExistence type="predicted"/>
<protein>
    <recommendedName>
        <fullName evidence="4">Gp5/Type VI secretion system Vgr protein OB-fold domain-containing protein</fullName>
    </recommendedName>
</protein>
<sequence>MIDQLLKRNINNQYPELTGQLHLSLWGRVHTPPKSNSEPQPSTPETPRYAIDVEVLDETGESYQEPLILKDVPLPATGSGDQRGVFAFPQAGTIVELGFVYGLPNRPFIRSIFIEEKLIPALNTTDVLIQRDDNNFYRFDQEDNLTEHCKKIATRIADVQQRLEVKEEGTVWVGNESINIVRVLDDLIQLTQRIATTLASHTHGYTDDGKPATTKAPDQAGDFSGQGSSAGGLHDEIMGMVAKPNSG</sequence>
<feature type="region of interest" description="Disordered" evidence="1">
    <location>
        <begin position="28"/>
        <end position="48"/>
    </location>
</feature>